<keyword evidence="2" id="KW-1185">Reference proteome</keyword>
<name>A0ACB9BZL6_9ASTR</name>
<evidence type="ECO:0000313" key="2">
    <source>
        <dbReference type="Proteomes" id="UP001056120"/>
    </source>
</evidence>
<protein>
    <submittedName>
        <fullName evidence="1">Uncharacterized protein</fullName>
    </submittedName>
</protein>
<sequence length="179" mass="19653">MRSKTSVNFFAFITDWIYDYDYEEYHFSLISSCLAQAPPWISATTNLCRPIGATMDSRGILKSLLPFVNCFRLSTIVDLPPPSSQIVHLYQLIGSGSYPALLNHDPGVLVTVCASLCREHVLLTGIGTTCKDVTILENRCSVSKNEINGANKQAVDVELAVFVDVKGVLVAQHVTLVEC</sequence>
<reference evidence="2" key="1">
    <citation type="journal article" date="2022" name="Mol. Ecol. Resour.">
        <title>The genomes of chicory, endive, great burdock and yacon provide insights into Asteraceae palaeo-polyploidization history and plant inulin production.</title>
        <authorList>
            <person name="Fan W."/>
            <person name="Wang S."/>
            <person name="Wang H."/>
            <person name="Wang A."/>
            <person name="Jiang F."/>
            <person name="Liu H."/>
            <person name="Zhao H."/>
            <person name="Xu D."/>
            <person name="Zhang Y."/>
        </authorList>
    </citation>
    <scope>NUCLEOTIDE SEQUENCE [LARGE SCALE GENOMIC DNA]</scope>
    <source>
        <strain evidence="2">cv. Yunnan</strain>
    </source>
</reference>
<dbReference type="Proteomes" id="UP001056120">
    <property type="component" value="Linkage Group LG22"/>
</dbReference>
<dbReference type="EMBL" id="CM042039">
    <property type="protein sequence ID" value="KAI3727389.1"/>
    <property type="molecule type" value="Genomic_DNA"/>
</dbReference>
<organism evidence="1 2">
    <name type="scientific">Smallanthus sonchifolius</name>
    <dbReference type="NCBI Taxonomy" id="185202"/>
    <lineage>
        <taxon>Eukaryota</taxon>
        <taxon>Viridiplantae</taxon>
        <taxon>Streptophyta</taxon>
        <taxon>Embryophyta</taxon>
        <taxon>Tracheophyta</taxon>
        <taxon>Spermatophyta</taxon>
        <taxon>Magnoliopsida</taxon>
        <taxon>eudicotyledons</taxon>
        <taxon>Gunneridae</taxon>
        <taxon>Pentapetalae</taxon>
        <taxon>asterids</taxon>
        <taxon>campanulids</taxon>
        <taxon>Asterales</taxon>
        <taxon>Asteraceae</taxon>
        <taxon>Asteroideae</taxon>
        <taxon>Heliantheae alliance</taxon>
        <taxon>Millerieae</taxon>
        <taxon>Smallanthus</taxon>
    </lineage>
</organism>
<accession>A0ACB9BZL6</accession>
<comment type="caution">
    <text evidence="1">The sequence shown here is derived from an EMBL/GenBank/DDBJ whole genome shotgun (WGS) entry which is preliminary data.</text>
</comment>
<reference evidence="1 2" key="2">
    <citation type="journal article" date="2022" name="Mol. Ecol. Resour.">
        <title>The genomes of chicory, endive, great burdock and yacon provide insights into Asteraceae paleo-polyploidization history and plant inulin production.</title>
        <authorList>
            <person name="Fan W."/>
            <person name="Wang S."/>
            <person name="Wang H."/>
            <person name="Wang A."/>
            <person name="Jiang F."/>
            <person name="Liu H."/>
            <person name="Zhao H."/>
            <person name="Xu D."/>
            <person name="Zhang Y."/>
        </authorList>
    </citation>
    <scope>NUCLEOTIDE SEQUENCE [LARGE SCALE GENOMIC DNA]</scope>
    <source>
        <strain evidence="2">cv. Yunnan</strain>
        <tissue evidence="1">Leaves</tissue>
    </source>
</reference>
<proteinExistence type="predicted"/>
<evidence type="ECO:0000313" key="1">
    <source>
        <dbReference type="EMBL" id="KAI3727389.1"/>
    </source>
</evidence>
<gene>
    <name evidence="1" type="ORF">L1987_67203</name>
</gene>